<comment type="caution">
    <text evidence="1">The sequence shown here is derived from an EMBL/GenBank/DDBJ whole genome shotgun (WGS) entry which is preliminary data.</text>
</comment>
<evidence type="ECO:0000313" key="1">
    <source>
        <dbReference type="EMBL" id="EDP14393.1"/>
    </source>
</evidence>
<evidence type="ECO:0000313" key="2">
    <source>
        <dbReference type="Proteomes" id="UP000005396"/>
    </source>
</evidence>
<protein>
    <submittedName>
        <fullName evidence="1">Uncharacterized protein</fullName>
    </submittedName>
</protein>
<accession>A8RXS4</accession>
<dbReference type="Proteomes" id="UP000005396">
    <property type="component" value="Unassembled WGS sequence"/>
</dbReference>
<dbReference type="HOGENOM" id="CLU_3060107_0_0_9"/>
<reference evidence="1 2" key="2">
    <citation type="submission" date="2007-09" db="EMBL/GenBank/DDBJ databases">
        <title>Draft genome sequence of Clostridium bolteae (ATCC BAA-613).</title>
        <authorList>
            <person name="Sudarsanam P."/>
            <person name="Ley R."/>
            <person name="Guruge J."/>
            <person name="Turnbaugh P.J."/>
            <person name="Mahowald M."/>
            <person name="Liep D."/>
            <person name="Gordon J."/>
        </authorList>
    </citation>
    <scope>NUCLEOTIDE SEQUENCE [LARGE SCALE GENOMIC DNA]</scope>
    <source>
        <strain evidence="2">ATCC BAA-613 / DSM 15670 / CCUG 46953 / JCM 12243 / WAL 16351</strain>
    </source>
</reference>
<name>A8RXS4_ENTBW</name>
<dbReference type="PaxDb" id="411902-CLOBOL_04935"/>
<sequence>MVRETKISYNREYRGLHISETECCFGREIVPEQHCIEKNAISRTEDFICAKLN</sequence>
<dbReference type="AlphaFoldDB" id="A8RXS4"/>
<proteinExistence type="predicted"/>
<reference evidence="1 2" key="1">
    <citation type="submission" date="2007-08" db="EMBL/GenBank/DDBJ databases">
        <authorList>
            <person name="Fulton L."/>
            <person name="Clifton S."/>
            <person name="Fulton B."/>
            <person name="Xu J."/>
            <person name="Minx P."/>
            <person name="Pepin K.H."/>
            <person name="Johnson M."/>
            <person name="Thiruvilangam P."/>
            <person name="Bhonagiri V."/>
            <person name="Nash W.E."/>
            <person name="Mardis E.R."/>
            <person name="Wilson R.K."/>
        </authorList>
    </citation>
    <scope>NUCLEOTIDE SEQUENCE [LARGE SCALE GENOMIC DNA]</scope>
    <source>
        <strain evidence="2">ATCC BAA-613 / DSM 15670 / CCUG 46953 / JCM 12243 / WAL 16351</strain>
    </source>
</reference>
<organism evidence="1 2">
    <name type="scientific">Enterocloster bolteae (strain ATCC BAA-613 / DSM 15670 / CCUG 46953 / JCM 12243 / WAL 16351)</name>
    <name type="common">Clostridium bolteae</name>
    <dbReference type="NCBI Taxonomy" id="411902"/>
    <lineage>
        <taxon>Bacteria</taxon>
        <taxon>Bacillati</taxon>
        <taxon>Bacillota</taxon>
        <taxon>Clostridia</taxon>
        <taxon>Lachnospirales</taxon>
        <taxon>Lachnospiraceae</taxon>
        <taxon>Enterocloster</taxon>
    </lineage>
</organism>
<gene>
    <name evidence="1" type="ORF">CLOBOL_04935</name>
</gene>
<dbReference type="EMBL" id="ABCC02000039">
    <property type="protein sequence ID" value="EDP14393.1"/>
    <property type="molecule type" value="Genomic_DNA"/>
</dbReference>